<dbReference type="InterPro" id="IPR012340">
    <property type="entry name" value="NA-bd_OB-fold"/>
</dbReference>
<gene>
    <name evidence="2" type="ORF">CSA55_00780</name>
</gene>
<name>A0A2G6KI00_9ACTN</name>
<dbReference type="InterPro" id="IPR050180">
    <property type="entry name" value="RNR_Ribonuclease"/>
</dbReference>
<dbReference type="GO" id="GO:0003723">
    <property type="term" value="F:RNA binding"/>
    <property type="evidence" value="ECO:0007669"/>
    <property type="project" value="InterPro"/>
</dbReference>
<accession>A0A2G6KI00</accession>
<dbReference type="EMBL" id="PDSL01000019">
    <property type="protein sequence ID" value="PIE34439.1"/>
    <property type="molecule type" value="Genomic_DNA"/>
</dbReference>
<comment type="caution">
    <text evidence="2">The sequence shown here is derived from an EMBL/GenBank/DDBJ whole genome shotgun (WGS) entry which is preliminary data.</text>
</comment>
<dbReference type="GO" id="GO:0004540">
    <property type="term" value="F:RNA nuclease activity"/>
    <property type="evidence" value="ECO:0007669"/>
    <property type="project" value="InterPro"/>
</dbReference>
<dbReference type="SMART" id="SM00955">
    <property type="entry name" value="RNB"/>
    <property type="match status" value="1"/>
</dbReference>
<dbReference type="InterPro" id="IPR001900">
    <property type="entry name" value="RNase_II/R"/>
</dbReference>
<protein>
    <submittedName>
        <fullName evidence="2">RNB domain-containing ribonuclease</fullName>
    </submittedName>
</protein>
<organism evidence="2 3">
    <name type="scientific">Ilumatobacter coccineus</name>
    <dbReference type="NCBI Taxonomy" id="467094"/>
    <lineage>
        <taxon>Bacteria</taxon>
        <taxon>Bacillati</taxon>
        <taxon>Actinomycetota</taxon>
        <taxon>Acidimicrobiia</taxon>
        <taxon>Acidimicrobiales</taxon>
        <taxon>Ilumatobacteraceae</taxon>
        <taxon>Ilumatobacter</taxon>
    </lineage>
</organism>
<dbReference type="Proteomes" id="UP000230914">
    <property type="component" value="Unassembled WGS sequence"/>
</dbReference>
<sequence length="480" mass="53161">MTPSRACLWGLAAKTRCFELVSADQATLWNRGLDAIVDELDLPLGFAPDLADAARDAVQRGPRGRRTDRTRWPYVTLDPASSRDLDQAFRLERGSGDDLILHYAIADVGAFVAPGDPLDVEAFRRAVTVYLPQRRINLYPSVMSEEAVSLVPNADRAAVVFTVRVGTDGHPRLDGVERALIRNRAKLAYSSVTSGDLPDEFDEFARRIRAAEIARGASRVDFPEQEVILDRAQLTLRFRPRRPVEEHNAALSLATNLAVGEALYDAHTGLFRVMPEVDARREGRLRRTAKAVGLTWEPDRSLEEFERSLPADDPRSAAFLVALRRAGGGASYEPYRPDCRPWHSAIAGTYAHATAPLRRLQDRYVIEAALAVAAGREVPEPVALAFEELPRAMARGQQVANRAERWAVDLAEAVVLSGRDGEIFDAVVIDEHDRGVDIQVTDPAILAHTIAHRVDPGDRIRVRLRGTDPDARQVTFERVN</sequence>
<dbReference type="AlphaFoldDB" id="A0A2G6KI00"/>
<evidence type="ECO:0000313" key="3">
    <source>
        <dbReference type="Proteomes" id="UP000230914"/>
    </source>
</evidence>
<dbReference type="PANTHER" id="PTHR23355">
    <property type="entry name" value="RIBONUCLEASE"/>
    <property type="match status" value="1"/>
</dbReference>
<dbReference type="Pfam" id="PF18614">
    <property type="entry name" value="RNase_II_C_S1"/>
    <property type="match status" value="1"/>
</dbReference>
<evidence type="ECO:0000313" key="2">
    <source>
        <dbReference type="EMBL" id="PIE34439.1"/>
    </source>
</evidence>
<feature type="domain" description="RNB" evidence="1">
    <location>
        <begin position="66"/>
        <end position="375"/>
    </location>
</feature>
<evidence type="ECO:0000259" key="1">
    <source>
        <dbReference type="SMART" id="SM00955"/>
    </source>
</evidence>
<proteinExistence type="predicted"/>
<dbReference type="SUPFAM" id="SSF50249">
    <property type="entry name" value="Nucleic acid-binding proteins"/>
    <property type="match status" value="1"/>
</dbReference>
<dbReference type="GO" id="GO:0005829">
    <property type="term" value="C:cytosol"/>
    <property type="evidence" value="ECO:0007669"/>
    <property type="project" value="TreeGrafter"/>
</dbReference>
<dbReference type="Pfam" id="PF00773">
    <property type="entry name" value="RNB"/>
    <property type="match status" value="1"/>
</dbReference>
<dbReference type="GO" id="GO:0006402">
    <property type="term" value="P:mRNA catabolic process"/>
    <property type="evidence" value="ECO:0007669"/>
    <property type="project" value="TreeGrafter"/>
</dbReference>
<reference evidence="2 3" key="1">
    <citation type="submission" date="2017-10" db="EMBL/GenBank/DDBJ databases">
        <title>Novel microbial diversity and functional potential in the marine mammal oral microbiome.</title>
        <authorList>
            <person name="Dudek N.K."/>
            <person name="Sun C.L."/>
            <person name="Burstein D."/>
            <person name="Kantor R.S."/>
            <person name="Aliaga Goltsman D.S."/>
            <person name="Bik E.M."/>
            <person name="Thomas B.C."/>
            <person name="Banfield J.F."/>
            <person name="Relman D.A."/>
        </authorList>
    </citation>
    <scope>NUCLEOTIDE SEQUENCE [LARGE SCALE GENOMIC DNA]</scope>
    <source>
        <strain evidence="2">DOLJORAL78_61_10</strain>
    </source>
</reference>
<dbReference type="InterPro" id="IPR040596">
    <property type="entry name" value="RNase_II_C_S1"/>
</dbReference>
<dbReference type="PANTHER" id="PTHR23355:SF9">
    <property type="entry name" value="DIS3-LIKE EXONUCLEASE 2"/>
    <property type="match status" value="1"/>
</dbReference>